<reference evidence="2" key="1">
    <citation type="journal article" date="2008" name="Nat. Genet.">
        <title>The Pristionchus pacificus genome provides a unique perspective on nematode lifestyle and parasitism.</title>
        <authorList>
            <person name="Dieterich C."/>
            <person name="Clifton S.W."/>
            <person name="Schuster L.N."/>
            <person name="Chinwalla A."/>
            <person name="Delehaunty K."/>
            <person name="Dinkelacker I."/>
            <person name="Fulton L."/>
            <person name="Fulton R."/>
            <person name="Godfrey J."/>
            <person name="Minx P."/>
            <person name="Mitreva M."/>
            <person name="Roeseler W."/>
            <person name="Tian H."/>
            <person name="Witte H."/>
            <person name="Yang S.P."/>
            <person name="Wilson R.K."/>
            <person name="Sommer R.J."/>
        </authorList>
    </citation>
    <scope>NUCLEOTIDE SEQUENCE [LARGE SCALE GENOMIC DNA]</scope>
    <source>
        <strain evidence="2">PS312</strain>
    </source>
</reference>
<keyword evidence="2" id="KW-1185">Reference proteome</keyword>
<gene>
    <name evidence="1" type="primary">WBGene00282115</name>
</gene>
<dbReference type="EnsemblMetazoa" id="PPA43746.1">
    <property type="protein sequence ID" value="PPA43746.1"/>
    <property type="gene ID" value="WBGene00282115"/>
</dbReference>
<name>A0A2A6C8S5_PRIPA</name>
<protein>
    <submittedName>
        <fullName evidence="1">Uncharacterized protein</fullName>
    </submittedName>
</protein>
<accession>A0A2A6C8S5</accession>
<organism evidence="1 2">
    <name type="scientific">Pristionchus pacificus</name>
    <name type="common">Parasitic nematode worm</name>
    <dbReference type="NCBI Taxonomy" id="54126"/>
    <lineage>
        <taxon>Eukaryota</taxon>
        <taxon>Metazoa</taxon>
        <taxon>Ecdysozoa</taxon>
        <taxon>Nematoda</taxon>
        <taxon>Chromadorea</taxon>
        <taxon>Rhabditida</taxon>
        <taxon>Rhabditina</taxon>
        <taxon>Diplogasteromorpha</taxon>
        <taxon>Diplogasteroidea</taxon>
        <taxon>Neodiplogasteridae</taxon>
        <taxon>Pristionchus</taxon>
    </lineage>
</organism>
<evidence type="ECO:0000313" key="2">
    <source>
        <dbReference type="Proteomes" id="UP000005239"/>
    </source>
</evidence>
<dbReference type="Proteomes" id="UP000005239">
    <property type="component" value="Unassembled WGS sequence"/>
</dbReference>
<accession>A0A8R1YYQ8</accession>
<reference evidence="1" key="2">
    <citation type="submission" date="2022-06" db="UniProtKB">
        <authorList>
            <consortium name="EnsemblMetazoa"/>
        </authorList>
    </citation>
    <scope>IDENTIFICATION</scope>
    <source>
        <strain evidence="1">PS312</strain>
    </source>
</reference>
<proteinExistence type="predicted"/>
<sequence>MTLNAAVYIALAELSTAHKVSNKALEIRNTDEYSYINVKCSPPLFSQDVPSIIDWANEFLRKIVIVSCQIISPYISRHKVLLELAGEESLVEGDNVLRREVVGNSVLPSANAFRSSEDSIATAAGPVFFLSQFAIASASRPPEHDENVLLLFNVDGEDGSDDQKADKGH</sequence>
<evidence type="ECO:0000313" key="1">
    <source>
        <dbReference type="EnsemblMetazoa" id="PPA43746.1"/>
    </source>
</evidence>
<dbReference type="AlphaFoldDB" id="A0A2A6C8S5"/>